<reference evidence="2" key="1">
    <citation type="submission" date="2021-06" db="EMBL/GenBank/DDBJ databases">
        <title>Comparative genomics, transcriptomics and evolutionary studies reveal genomic signatures of adaptation to plant cell wall in hemibiotrophic fungi.</title>
        <authorList>
            <consortium name="DOE Joint Genome Institute"/>
            <person name="Baroncelli R."/>
            <person name="Diaz J.F."/>
            <person name="Benocci T."/>
            <person name="Peng M."/>
            <person name="Battaglia E."/>
            <person name="Haridas S."/>
            <person name="Andreopoulos W."/>
            <person name="Labutti K."/>
            <person name="Pangilinan J."/>
            <person name="Floch G.L."/>
            <person name="Makela M.R."/>
            <person name="Henrissat B."/>
            <person name="Grigoriev I.V."/>
            <person name="Crouch J.A."/>
            <person name="De Vries R.P."/>
            <person name="Sukno S.A."/>
            <person name="Thon M.R."/>
        </authorList>
    </citation>
    <scope>NUCLEOTIDE SEQUENCE</scope>
    <source>
        <strain evidence="2">MAFF235873</strain>
    </source>
</reference>
<accession>A0AAD9HPM9</accession>
<evidence type="ECO:0000313" key="2">
    <source>
        <dbReference type="EMBL" id="KAK2032986.1"/>
    </source>
</evidence>
<feature type="chain" id="PRO_5042209866" evidence="1">
    <location>
        <begin position="21"/>
        <end position="112"/>
    </location>
</feature>
<keyword evidence="3" id="KW-1185">Reference proteome</keyword>
<proteinExistence type="predicted"/>
<dbReference type="Proteomes" id="UP001232148">
    <property type="component" value="Unassembled WGS sequence"/>
</dbReference>
<evidence type="ECO:0000313" key="3">
    <source>
        <dbReference type="Proteomes" id="UP001232148"/>
    </source>
</evidence>
<keyword evidence="1" id="KW-0732">Signal</keyword>
<feature type="signal peptide" evidence="1">
    <location>
        <begin position="1"/>
        <end position="20"/>
    </location>
</feature>
<protein>
    <submittedName>
        <fullName evidence="2">Uncharacterized protein</fullName>
    </submittedName>
</protein>
<dbReference type="PROSITE" id="PS51257">
    <property type="entry name" value="PROKAR_LIPOPROTEIN"/>
    <property type="match status" value="1"/>
</dbReference>
<gene>
    <name evidence="2" type="ORF">LX32DRAFT_635630</name>
</gene>
<sequence length="112" mass="12802">MKISIIKALTFSLFVSVTTACDRYSRCRCTMNDETINNTVTEEACDYLYKYSVKKYADLSVYKTKDKDEATWCYQFYNDNSAYLGVNNCDMRVSCSSVGATGNDSWCEGKIY</sequence>
<organism evidence="2 3">
    <name type="scientific">Colletotrichum zoysiae</name>
    <dbReference type="NCBI Taxonomy" id="1216348"/>
    <lineage>
        <taxon>Eukaryota</taxon>
        <taxon>Fungi</taxon>
        <taxon>Dikarya</taxon>
        <taxon>Ascomycota</taxon>
        <taxon>Pezizomycotina</taxon>
        <taxon>Sordariomycetes</taxon>
        <taxon>Hypocreomycetidae</taxon>
        <taxon>Glomerellales</taxon>
        <taxon>Glomerellaceae</taxon>
        <taxon>Colletotrichum</taxon>
        <taxon>Colletotrichum graminicola species complex</taxon>
    </lineage>
</organism>
<dbReference type="EMBL" id="MU842825">
    <property type="protein sequence ID" value="KAK2032986.1"/>
    <property type="molecule type" value="Genomic_DNA"/>
</dbReference>
<comment type="caution">
    <text evidence="2">The sequence shown here is derived from an EMBL/GenBank/DDBJ whole genome shotgun (WGS) entry which is preliminary data.</text>
</comment>
<dbReference type="AlphaFoldDB" id="A0AAD9HPM9"/>
<name>A0AAD9HPM9_9PEZI</name>
<evidence type="ECO:0000256" key="1">
    <source>
        <dbReference type="SAM" id="SignalP"/>
    </source>
</evidence>